<dbReference type="VEuPathDB" id="FungiDB:CC1G_08621"/>
<feature type="region of interest" description="Disordered" evidence="1">
    <location>
        <begin position="1"/>
        <end position="97"/>
    </location>
</feature>
<reference evidence="2 3" key="1">
    <citation type="journal article" date="2010" name="Proc. Natl. Acad. Sci. U.S.A.">
        <title>Insights into evolution of multicellular fungi from the assembled chromosomes of the mushroom Coprinopsis cinerea (Coprinus cinereus).</title>
        <authorList>
            <person name="Stajich J.E."/>
            <person name="Wilke S.K."/>
            <person name="Ahren D."/>
            <person name="Au C.H."/>
            <person name="Birren B.W."/>
            <person name="Borodovsky M."/>
            <person name="Burns C."/>
            <person name="Canback B."/>
            <person name="Casselton L.A."/>
            <person name="Cheng C.K."/>
            <person name="Deng J."/>
            <person name="Dietrich F.S."/>
            <person name="Fargo D.C."/>
            <person name="Farman M.L."/>
            <person name="Gathman A.C."/>
            <person name="Goldberg J."/>
            <person name="Guigo R."/>
            <person name="Hoegger P.J."/>
            <person name="Hooker J.B."/>
            <person name="Huggins A."/>
            <person name="James T.Y."/>
            <person name="Kamada T."/>
            <person name="Kilaru S."/>
            <person name="Kodira C."/>
            <person name="Kues U."/>
            <person name="Kupfer D."/>
            <person name="Kwan H.S."/>
            <person name="Lomsadze A."/>
            <person name="Li W."/>
            <person name="Lilly W.W."/>
            <person name="Ma L.J."/>
            <person name="Mackey A.J."/>
            <person name="Manning G."/>
            <person name="Martin F."/>
            <person name="Muraguchi H."/>
            <person name="Natvig D.O."/>
            <person name="Palmerini H."/>
            <person name="Ramesh M.A."/>
            <person name="Rehmeyer C.J."/>
            <person name="Roe B.A."/>
            <person name="Shenoy N."/>
            <person name="Stanke M."/>
            <person name="Ter-Hovhannisyan V."/>
            <person name="Tunlid A."/>
            <person name="Velagapudi R."/>
            <person name="Vision T.J."/>
            <person name="Zeng Q."/>
            <person name="Zolan M.E."/>
            <person name="Pukkila P.J."/>
        </authorList>
    </citation>
    <scope>NUCLEOTIDE SEQUENCE [LARGE SCALE GENOMIC DNA]</scope>
    <source>
        <strain evidence="3">Okayama-7 / 130 / ATCC MYA-4618 / FGSC 9003</strain>
    </source>
</reference>
<feature type="compositionally biased region" description="Polar residues" evidence="1">
    <location>
        <begin position="183"/>
        <end position="194"/>
    </location>
</feature>
<dbReference type="AlphaFoldDB" id="A8N0S4"/>
<dbReference type="OMA" id="IWENGED"/>
<comment type="caution">
    <text evidence="2">The sequence shown here is derived from an EMBL/GenBank/DDBJ whole genome shotgun (WGS) entry which is preliminary data.</text>
</comment>
<protein>
    <submittedName>
        <fullName evidence="2">Uncharacterized protein</fullName>
    </submittedName>
</protein>
<gene>
    <name evidence="2" type="ORF">CC1G_08621</name>
</gene>
<dbReference type="GeneID" id="6004898"/>
<evidence type="ECO:0000313" key="2">
    <source>
        <dbReference type="EMBL" id="EAU93308.1"/>
    </source>
</evidence>
<evidence type="ECO:0000256" key="1">
    <source>
        <dbReference type="SAM" id="MobiDB-lite"/>
    </source>
</evidence>
<dbReference type="eggNOG" id="ENOG502SYPV">
    <property type="taxonomic scope" value="Eukaryota"/>
</dbReference>
<organism evidence="2 3">
    <name type="scientific">Coprinopsis cinerea (strain Okayama-7 / 130 / ATCC MYA-4618 / FGSC 9003)</name>
    <name type="common">Inky cap fungus</name>
    <name type="synonym">Hormographiella aspergillata</name>
    <dbReference type="NCBI Taxonomy" id="240176"/>
    <lineage>
        <taxon>Eukaryota</taxon>
        <taxon>Fungi</taxon>
        <taxon>Dikarya</taxon>
        <taxon>Basidiomycota</taxon>
        <taxon>Agaricomycotina</taxon>
        <taxon>Agaricomycetes</taxon>
        <taxon>Agaricomycetidae</taxon>
        <taxon>Agaricales</taxon>
        <taxon>Agaricineae</taxon>
        <taxon>Psathyrellaceae</taxon>
        <taxon>Coprinopsis</taxon>
    </lineage>
</organism>
<keyword evidence="3" id="KW-1185">Reference proteome</keyword>
<dbReference type="InParanoid" id="A8N0S4"/>
<dbReference type="Proteomes" id="UP000001861">
    <property type="component" value="Unassembled WGS sequence"/>
</dbReference>
<dbReference type="RefSeq" id="XP_001828475.1">
    <property type="nucleotide sequence ID" value="XM_001828423.2"/>
</dbReference>
<dbReference type="KEGG" id="cci:CC1G_08621"/>
<sequence>MLKRQRQPSPVPSSSSSIPLVTDCGPDDISMRNLKRRRTQPPPLDGASRGWNNHRNPQSFSMGRNDGDEEDYYESDEDDDDSNQTNETERNAEGEVVMEEYKSTNNLLRELHILQQHRLLFSGDSTTIAKMGPPQGLAPVPAVSKQAPSSVHSFAEKQLPGPCPEKTQRHWGYPGDHHPSPQHPQNGDETLNVHQNYGDTNRLLRELFLSRRRGMEPEARHSERS</sequence>
<dbReference type="OrthoDB" id="3262473at2759"/>
<feature type="compositionally biased region" description="Polar residues" evidence="1">
    <location>
        <begin position="50"/>
        <end position="62"/>
    </location>
</feature>
<accession>A8N0S4</accession>
<name>A8N0S4_COPC7</name>
<feature type="region of interest" description="Disordered" evidence="1">
    <location>
        <begin position="170"/>
        <end position="194"/>
    </location>
</feature>
<proteinExistence type="predicted"/>
<feature type="compositionally biased region" description="Acidic residues" evidence="1">
    <location>
        <begin position="67"/>
        <end position="82"/>
    </location>
</feature>
<dbReference type="EMBL" id="AACS02000001">
    <property type="protein sequence ID" value="EAU93308.1"/>
    <property type="molecule type" value="Genomic_DNA"/>
</dbReference>
<evidence type="ECO:0000313" key="3">
    <source>
        <dbReference type="Proteomes" id="UP000001861"/>
    </source>
</evidence>